<evidence type="ECO:0000313" key="2">
    <source>
        <dbReference type="Proteomes" id="UP000077245"/>
    </source>
</evidence>
<dbReference type="PIRSF" id="PIRSF021964">
    <property type="entry name" value="UCP921964"/>
    <property type="match status" value="1"/>
</dbReference>
<reference evidence="1 2" key="1">
    <citation type="submission" date="2016-04" db="EMBL/GenBank/DDBJ databases">
        <title>Genome sequence of Methanobrevibacter curvatus DSM 11111.</title>
        <authorList>
            <person name="Poehlein A."/>
            <person name="Seedorf H."/>
            <person name="Daniel R."/>
        </authorList>
    </citation>
    <scope>NUCLEOTIDE SEQUENCE [LARGE SCALE GENOMIC DNA]</scope>
    <source>
        <strain evidence="1 2">DSM 11111</strain>
    </source>
</reference>
<evidence type="ECO:0000313" key="1">
    <source>
        <dbReference type="EMBL" id="KZX12867.1"/>
    </source>
</evidence>
<keyword evidence="2" id="KW-1185">Reference proteome</keyword>
<dbReference type="AlphaFoldDB" id="A0A166CBE5"/>
<dbReference type="InterPro" id="IPR014515">
    <property type="entry name" value="UCP921964"/>
</dbReference>
<dbReference type="STRING" id="49547.MBCUR_08270"/>
<dbReference type="OrthoDB" id="64462at2157"/>
<dbReference type="PATRIC" id="fig|49547.3.peg.893"/>
<protein>
    <submittedName>
        <fullName evidence="1">Uncharacterized protein</fullName>
    </submittedName>
</protein>
<name>A0A166CBE5_9EURY</name>
<organism evidence="1 2">
    <name type="scientific">Methanobrevibacter curvatus</name>
    <dbReference type="NCBI Taxonomy" id="49547"/>
    <lineage>
        <taxon>Archaea</taxon>
        <taxon>Methanobacteriati</taxon>
        <taxon>Methanobacteriota</taxon>
        <taxon>Methanomada group</taxon>
        <taxon>Methanobacteria</taxon>
        <taxon>Methanobacteriales</taxon>
        <taxon>Methanobacteriaceae</taxon>
        <taxon>Methanobrevibacter</taxon>
    </lineage>
</organism>
<dbReference type="Pfam" id="PF09893">
    <property type="entry name" value="DUF2120"/>
    <property type="match status" value="1"/>
</dbReference>
<sequence length="138" mass="15638">MRILDAFKGSRPAIETQFILIVRSLSDKDLSINDFGKTLDDLIEELNGTKIGDFSDKASKLINRMDEQIRANVHIGGDSDSAGIERMKRSLEELNVFSEYRLFEIPEMHVGVFLVMWKEKSDKGPIFVEVVVSDDEEG</sequence>
<proteinExistence type="predicted"/>
<dbReference type="Proteomes" id="UP000077245">
    <property type="component" value="Unassembled WGS sequence"/>
</dbReference>
<comment type="caution">
    <text evidence="1">The sequence shown here is derived from an EMBL/GenBank/DDBJ whole genome shotgun (WGS) entry which is preliminary data.</text>
</comment>
<dbReference type="EMBL" id="LWMV01000159">
    <property type="protein sequence ID" value="KZX12867.1"/>
    <property type="molecule type" value="Genomic_DNA"/>
</dbReference>
<gene>
    <name evidence="1" type="ORF">MBCUR_08270</name>
</gene>
<accession>A0A166CBE5</accession>